<dbReference type="OrthoDB" id="6844513at2"/>
<accession>A0A5M9WZL2</accession>
<sequence>MDINKAHILYSFIMDNLEELEEDGSGGTSFDIPSFDLHARDYLEFAENQLSIGNTESLINCISNLKRAIDCQVDTFLATLNLYSNYKKKGLKFDKKLEFIESIGIFSSKALSKLNTIRNKMEHEYSIPEINELDLYFDLVSAFISNIESAITVLIWDEKNFVKNSENETEYIYFTINLDRKTSPYMIASWRNRKWDTIEEIKISYEDYKLFGFFLKCLYMLNIKNAFASNKYIKLQLTKSYNKLIER</sequence>
<dbReference type="RefSeq" id="WP_123066792.1">
    <property type="nucleotide sequence ID" value="NZ_RIAS01000018.1"/>
</dbReference>
<dbReference type="EMBL" id="RIAS01000018">
    <property type="protein sequence ID" value="KAA8787120.1"/>
    <property type="molecule type" value="Genomic_DNA"/>
</dbReference>
<gene>
    <name evidence="1" type="ORF">EC604_25135</name>
</gene>
<comment type="caution">
    <text evidence="1">The sequence shown here is derived from an EMBL/GenBank/DDBJ whole genome shotgun (WGS) entry which is preliminary data.</text>
</comment>
<name>A0A5M9WZL2_PAEAM</name>
<proteinExistence type="predicted"/>
<evidence type="ECO:0000313" key="2">
    <source>
        <dbReference type="Proteomes" id="UP000323664"/>
    </source>
</evidence>
<organism evidence="1 2">
    <name type="scientific">Paenibacillus amylolyticus</name>
    <dbReference type="NCBI Taxonomy" id="1451"/>
    <lineage>
        <taxon>Bacteria</taxon>
        <taxon>Bacillati</taxon>
        <taxon>Bacillota</taxon>
        <taxon>Bacilli</taxon>
        <taxon>Bacillales</taxon>
        <taxon>Paenibacillaceae</taxon>
        <taxon>Paenibacillus</taxon>
    </lineage>
</organism>
<evidence type="ECO:0000313" key="1">
    <source>
        <dbReference type="EMBL" id="KAA8787120.1"/>
    </source>
</evidence>
<dbReference type="Proteomes" id="UP000323664">
    <property type="component" value="Unassembled WGS sequence"/>
</dbReference>
<protein>
    <submittedName>
        <fullName evidence="1">Uncharacterized protein</fullName>
    </submittedName>
</protein>
<dbReference type="AlphaFoldDB" id="A0A5M9WZL2"/>
<reference evidence="1 2" key="1">
    <citation type="journal article" date="2019" name="J. Ind. Microbiol. Biotechnol.">
        <title>Paenibacillus amylolyticus 27C64 has a diverse set of carbohydrate-active enzymes and complete pectin deconstruction system.</title>
        <authorList>
            <person name="Keggi C."/>
            <person name="Doran-Peterson J."/>
        </authorList>
    </citation>
    <scope>NUCLEOTIDE SEQUENCE [LARGE SCALE GENOMIC DNA]</scope>
    <source>
        <strain evidence="1 2">27C64</strain>
    </source>
</reference>